<feature type="transmembrane region" description="Helical" evidence="5">
    <location>
        <begin position="225"/>
        <end position="245"/>
    </location>
</feature>
<evidence type="ECO:0000256" key="3">
    <source>
        <dbReference type="ARBA" id="ARBA00022989"/>
    </source>
</evidence>
<organism evidence="7 8">
    <name type="scientific">Marinobacter iranensis</name>
    <dbReference type="NCBI Taxonomy" id="2962607"/>
    <lineage>
        <taxon>Bacteria</taxon>
        <taxon>Pseudomonadati</taxon>
        <taxon>Pseudomonadota</taxon>
        <taxon>Gammaproteobacteria</taxon>
        <taxon>Pseudomonadales</taxon>
        <taxon>Marinobacteraceae</taxon>
        <taxon>Marinobacter</taxon>
    </lineage>
</organism>
<feature type="transmembrane region" description="Helical" evidence="5">
    <location>
        <begin position="297"/>
        <end position="314"/>
    </location>
</feature>
<feature type="domain" description="Sodium/calcium exchanger membrane region" evidence="6">
    <location>
        <begin position="16"/>
        <end position="160"/>
    </location>
</feature>
<keyword evidence="4 5" id="KW-0472">Membrane</keyword>
<proteinExistence type="predicted"/>
<dbReference type="Pfam" id="PF01699">
    <property type="entry name" value="Na_Ca_ex"/>
    <property type="match status" value="2"/>
</dbReference>
<gene>
    <name evidence="7" type="ORF">NLU14_12300</name>
</gene>
<evidence type="ECO:0000256" key="1">
    <source>
        <dbReference type="ARBA" id="ARBA00004141"/>
    </source>
</evidence>
<name>A0ABT5YBE9_9GAMM</name>
<feature type="transmembrane region" description="Helical" evidence="5">
    <location>
        <begin position="326"/>
        <end position="344"/>
    </location>
</feature>
<dbReference type="InterPro" id="IPR004837">
    <property type="entry name" value="NaCa_Exmemb"/>
</dbReference>
<keyword evidence="8" id="KW-1185">Reference proteome</keyword>
<feature type="transmembrane region" description="Helical" evidence="5">
    <location>
        <begin position="113"/>
        <end position="135"/>
    </location>
</feature>
<dbReference type="InterPro" id="IPR004481">
    <property type="entry name" value="K/Na/Ca-exchanger"/>
</dbReference>
<protein>
    <submittedName>
        <fullName evidence="7">Sodium:calcium antiporter</fullName>
    </submittedName>
</protein>
<feature type="transmembrane region" description="Helical" evidence="5">
    <location>
        <begin position="141"/>
        <end position="161"/>
    </location>
</feature>
<dbReference type="InterPro" id="IPR044880">
    <property type="entry name" value="NCX_ion-bd_dom_sf"/>
</dbReference>
<accession>A0ABT5YBE9</accession>
<feature type="transmembrane region" description="Helical" evidence="5">
    <location>
        <begin position="12"/>
        <end position="29"/>
    </location>
</feature>
<feature type="transmembrane region" description="Helical" evidence="5">
    <location>
        <begin position="257"/>
        <end position="277"/>
    </location>
</feature>
<keyword evidence="2 5" id="KW-0812">Transmembrane</keyword>
<evidence type="ECO:0000256" key="4">
    <source>
        <dbReference type="ARBA" id="ARBA00023136"/>
    </source>
</evidence>
<dbReference type="PANTHER" id="PTHR10846:SF8">
    <property type="entry name" value="INNER MEMBRANE PROTEIN YRBG"/>
    <property type="match status" value="1"/>
</dbReference>
<comment type="subcellular location">
    <subcellularLocation>
        <location evidence="1">Membrane</location>
        <topology evidence="1">Multi-pass membrane protein</topology>
    </subcellularLocation>
</comment>
<dbReference type="RefSeq" id="WP_275706914.1">
    <property type="nucleotide sequence ID" value="NZ_JANCMW010000007.1"/>
</dbReference>
<dbReference type="Gene3D" id="1.20.1420.30">
    <property type="entry name" value="NCX, central ion-binding region"/>
    <property type="match status" value="2"/>
</dbReference>
<feature type="transmembrane region" description="Helical" evidence="5">
    <location>
        <begin position="78"/>
        <end position="101"/>
    </location>
</feature>
<dbReference type="EMBL" id="JANCMW010000007">
    <property type="protein sequence ID" value="MDF0751006.1"/>
    <property type="molecule type" value="Genomic_DNA"/>
</dbReference>
<dbReference type="PANTHER" id="PTHR10846">
    <property type="entry name" value="SODIUM/POTASSIUM/CALCIUM EXCHANGER"/>
    <property type="match status" value="1"/>
</dbReference>
<evidence type="ECO:0000256" key="5">
    <source>
        <dbReference type="SAM" id="Phobius"/>
    </source>
</evidence>
<feature type="transmembrane region" description="Helical" evidence="5">
    <location>
        <begin position="49"/>
        <end position="72"/>
    </location>
</feature>
<sequence length="347" mass="36702">MELPSPENWTLLQGGLVFCACAVVIALAGTRITRVVDQLADRTGIGEAAAGAVLLGASTSLGGSVLSVTAAWHGHAELAVSNALGGIAVQTFFLAVADMVYRRANLEHAAASVPNMMQNGLLICLLSLILFAPYLPDVTVLGVHPVTPVLLGAYIYGIYLVRNASESPMWRPSITRETREDKPDDVTTMPPLFQLWAEFLVLMGVLGIAGWTLEPAATVIAEKTNLTQTFVGVMLTAVSTSIPELVTSIAAVRRGALTLAVGGIIGGNAFDTLFTAASDISYREGSIYHAMPEDSKFWAVLTLLMSGVLMMGLIRRERHGIGQIGMESVVILVLYVLGVVLLLVNGG</sequence>
<evidence type="ECO:0000313" key="8">
    <source>
        <dbReference type="Proteomes" id="UP001143391"/>
    </source>
</evidence>
<evidence type="ECO:0000313" key="7">
    <source>
        <dbReference type="EMBL" id="MDF0751006.1"/>
    </source>
</evidence>
<reference evidence="7" key="1">
    <citation type="submission" date="2022-07" db="EMBL/GenBank/DDBJ databases">
        <title>Marinobacter iranensis a new bacterium isolate from a hipersaline lake in Iran.</title>
        <authorList>
            <person name="Mohammad A.M.A."/>
            <person name="Cristina S.-P."/>
            <person name="Antonio V."/>
        </authorList>
    </citation>
    <scope>NUCLEOTIDE SEQUENCE</scope>
    <source>
        <strain evidence="7">71-i</strain>
    </source>
</reference>
<feature type="domain" description="Sodium/calcium exchanger membrane region" evidence="6">
    <location>
        <begin position="199"/>
        <end position="343"/>
    </location>
</feature>
<evidence type="ECO:0000259" key="6">
    <source>
        <dbReference type="Pfam" id="PF01699"/>
    </source>
</evidence>
<comment type="caution">
    <text evidence="7">The sequence shown here is derived from an EMBL/GenBank/DDBJ whole genome shotgun (WGS) entry which is preliminary data.</text>
</comment>
<keyword evidence="3 5" id="KW-1133">Transmembrane helix</keyword>
<feature type="transmembrane region" description="Helical" evidence="5">
    <location>
        <begin position="192"/>
        <end position="213"/>
    </location>
</feature>
<dbReference type="Proteomes" id="UP001143391">
    <property type="component" value="Unassembled WGS sequence"/>
</dbReference>
<evidence type="ECO:0000256" key="2">
    <source>
        <dbReference type="ARBA" id="ARBA00022692"/>
    </source>
</evidence>